<feature type="domain" description="Metallo-beta-lactamase" evidence="5">
    <location>
        <begin position="29"/>
        <end position="208"/>
    </location>
</feature>
<dbReference type="GO" id="GO:0016787">
    <property type="term" value="F:hydrolase activity"/>
    <property type="evidence" value="ECO:0007669"/>
    <property type="project" value="UniProtKB-KW"/>
</dbReference>
<evidence type="ECO:0000313" key="7">
    <source>
        <dbReference type="Proteomes" id="UP001143981"/>
    </source>
</evidence>
<dbReference type="PANTHER" id="PTHR23131:SF0">
    <property type="entry name" value="ENDORIBONUCLEASE LACTB2"/>
    <property type="match status" value="1"/>
</dbReference>
<comment type="similarity">
    <text evidence="1">Belongs to the metallo-beta-lactamase superfamily.</text>
</comment>
<dbReference type="InterPro" id="IPR036388">
    <property type="entry name" value="WH-like_DNA-bd_sf"/>
</dbReference>
<dbReference type="Gene3D" id="3.60.15.10">
    <property type="entry name" value="Ribonuclease Z/Hydroxyacylglutathione hydrolase-like"/>
    <property type="match status" value="1"/>
</dbReference>
<protein>
    <submittedName>
        <fullName evidence="6">Beta-lactamase-like protein 2</fullName>
    </submittedName>
</protein>
<proteinExistence type="inferred from homology"/>
<dbReference type="Pfam" id="PF17778">
    <property type="entry name" value="WHD_BLACT"/>
    <property type="match status" value="1"/>
</dbReference>
<keyword evidence="2" id="KW-0479">Metal-binding</keyword>
<keyword evidence="4" id="KW-0862">Zinc</keyword>
<accession>A0A9W7YB26</accession>
<name>A0A9W7YB26_9FUNG</name>
<dbReference type="FunFam" id="3.60.15.10:FF:000041">
    <property type="entry name" value="Metallo-beta-lactamase domain protein"/>
    <property type="match status" value="1"/>
</dbReference>
<keyword evidence="3" id="KW-0378">Hydrolase</keyword>
<dbReference type="Pfam" id="PF00753">
    <property type="entry name" value="Lactamase_B"/>
    <property type="match status" value="1"/>
</dbReference>
<organism evidence="6 7">
    <name type="scientific">Coemansia biformis</name>
    <dbReference type="NCBI Taxonomy" id="1286918"/>
    <lineage>
        <taxon>Eukaryota</taxon>
        <taxon>Fungi</taxon>
        <taxon>Fungi incertae sedis</taxon>
        <taxon>Zoopagomycota</taxon>
        <taxon>Kickxellomycotina</taxon>
        <taxon>Kickxellomycetes</taxon>
        <taxon>Kickxellales</taxon>
        <taxon>Kickxellaceae</taxon>
        <taxon>Coemansia</taxon>
    </lineage>
</organism>
<dbReference type="SUPFAM" id="SSF56281">
    <property type="entry name" value="Metallo-hydrolase/oxidoreductase"/>
    <property type="match status" value="1"/>
</dbReference>
<evidence type="ECO:0000313" key="6">
    <source>
        <dbReference type="EMBL" id="KAJ1728085.1"/>
    </source>
</evidence>
<dbReference type="InterPro" id="IPR050662">
    <property type="entry name" value="Sec-metab_biosynth-thioest"/>
</dbReference>
<evidence type="ECO:0000256" key="4">
    <source>
        <dbReference type="ARBA" id="ARBA00022833"/>
    </source>
</evidence>
<evidence type="ECO:0000256" key="1">
    <source>
        <dbReference type="ARBA" id="ARBA00007749"/>
    </source>
</evidence>
<reference evidence="6" key="1">
    <citation type="submission" date="2022-07" db="EMBL/GenBank/DDBJ databases">
        <title>Phylogenomic reconstructions and comparative analyses of Kickxellomycotina fungi.</title>
        <authorList>
            <person name="Reynolds N.K."/>
            <person name="Stajich J.E."/>
            <person name="Barry K."/>
            <person name="Grigoriev I.V."/>
            <person name="Crous P."/>
            <person name="Smith M.E."/>
        </authorList>
    </citation>
    <scope>NUCLEOTIDE SEQUENCE</scope>
    <source>
        <strain evidence="6">BCRC 34381</strain>
    </source>
</reference>
<dbReference type="GO" id="GO:0044550">
    <property type="term" value="P:secondary metabolite biosynthetic process"/>
    <property type="evidence" value="ECO:0007669"/>
    <property type="project" value="UniProtKB-ARBA"/>
</dbReference>
<dbReference type="SMART" id="SM00849">
    <property type="entry name" value="Lactamase_B"/>
    <property type="match status" value="1"/>
</dbReference>
<sequence length="321" mass="34410">MDRPAPIVRVAKGIVRVLGMNPGPFTLDGTNTYLVGNGERRLLVDTGDGEQPAYFDMLKECLGGSRIDRILLTHWHADHIGGVRRLLDMPDIVAPDCTVHKCPDEAVDSSEAVAAMLALAKSRNKLRSIADAEVFDAGDGLQLRALFTPGHADDHMAFTVRPPAGELMLLTGDLVLGRGTTVVQDLGPYMDSLHRVLAVRPSALLPGHGPIISGGDAAHPDAVRLIEGYIAHRNMRERQIAAVICGPPPDAPPSPRNGGWRVEEVASVVYPDITDPPVVRAAQNNTRLHLDKLVRDGSAKVSHAAVGDERVDLYAPIGSAF</sequence>
<dbReference type="AlphaFoldDB" id="A0A9W7YB26"/>
<gene>
    <name evidence="6" type="primary">LACTB2</name>
    <name evidence="6" type="ORF">LPJ61_004230</name>
</gene>
<dbReference type="InterPro" id="IPR001279">
    <property type="entry name" value="Metallo-B-lactamas"/>
</dbReference>
<dbReference type="InterPro" id="IPR041516">
    <property type="entry name" value="LACTB2_WH"/>
</dbReference>
<dbReference type="InterPro" id="IPR036866">
    <property type="entry name" value="RibonucZ/Hydroxyglut_hydro"/>
</dbReference>
<dbReference type="GO" id="GO:0046872">
    <property type="term" value="F:metal ion binding"/>
    <property type="evidence" value="ECO:0007669"/>
    <property type="project" value="UniProtKB-KW"/>
</dbReference>
<evidence type="ECO:0000256" key="3">
    <source>
        <dbReference type="ARBA" id="ARBA00022801"/>
    </source>
</evidence>
<dbReference type="EMBL" id="JANBOI010000901">
    <property type="protein sequence ID" value="KAJ1728085.1"/>
    <property type="molecule type" value="Genomic_DNA"/>
</dbReference>
<dbReference type="PANTHER" id="PTHR23131">
    <property type="entry name" value="ENDORIBONUCLEASE LACTB2"/>
    <property type="match status" value="1"/>
</dbReference>
<comment type="caution">
    <text evidence="6">The sequence shown here is derived from an EMBL/GenBank/DDBJ whole genome shotgun (WGS) entry which is preliminary data.</text>
</comment>
<dbReference type="Gene3D" id="1.10.10.10">
    <property type="entry name" value="Winged helix-like DNA-binding domain superfamily/Winged helix DNA-binding domain"/>
    <property type="match status" value="1"/>
</dbReference>
<evidence type="ECO:0000259" key="5">
    <source>
        <dbReference type="SMART" id="SM00849"/>
    </source>
</evidence>
<dbReference type="Proteomes" id="UP001143981">
    <property type="component" value="Unassembled WGS sequence"/>
</dbReference>
<dbReference type="OrthoDB" id="17458at2759"/>
<evidence type="ECO:0000256" key="2">
    <source>
        <dbReference type="ARBA" id="ARBA00022723"/>
    </source>
</evidence>
<keyword evidence="7" id="KW-1185">Reference proteome</keyword>